<evidence type="ECO:0000313" key="3">
    <source>
        <dbReference type="Proteomes" id="UP000031512"/>
    </source>
</evidence>
<organism evidence="2 3">
    <name type="scientific">Theileria equi strain WA</name>
    <dbReference type="NCBI Taxonomy" id="1537102"/>
    <lineage>
        <taxon>Eukaryota</taxon>
        <taxon>Sar</taxon>
        <taxon>Alveolata</taxon>
        <taxon>Apicomplexa</taxon>
        <taxon>Aconoidasida</taxon>
        <taxon>Piroplasmida</taxon>
        <taxon>Theileriidae</taxon>
        <taxon>Theileria</taxon>
    </lineage>
</organism>
<evidence type="ECO:0000313" key="2">
    <source>
        <dbReference type="EMBL" id="EKX73824.1"/>
    </source>
</evidence>
<dbReference type="KEGG" id="beq:BEWA_038620"/>
<dbReference type="VEuPathDB" id="PiroplasmaDB:BEWA_038620"/>
<dbReference type="Proteomes" id="UP000031512">
    <property type="component" value="Unassembled WGS sequence"/>
</dbReference>
<feature type="compositionally biased region" description="Basic and acidic residues" evidence="1">
    <location>
        <begin position="1"/>
        <end position="10"/>
    </location>
</feature>
<gene>
    <name evidence="2" type="ORF">BEWA_038620</name>
</gene>
<protein>
    <submittedName>
        <fullName evidence="2">Uncharacterized protein</fullName>
    </submittedName>
</protein>
<dbReference type="STRING" id="1537102.L1LEX2"/>
<dbReference type="GeneID" id="15803188"/>
<comment type="caution">
    <text evidence="2">The sequence shown here is derived from an EMBL/GenBank/DDBJ whole genome shotgun (WGS) entry which is preliminary data.</text>
</comment>
<name>L1LEX2_THEEQ</name>
<dbReference type="RefSeq" id="XP_004833276.1">
    <property type="nucleotide sequence ID" value="XM_004833219.1"/>
</dbReference>
<evidence type="ECO:0000256" key="1">
    <source>
        <dbReference type="SAM" id="MobiDB-lite"/>
    </source>
</evidence>
<feature type="region of interest" description="Disordered" evidence="1">
    <location>
        <begin position="1"/>
        <end position="33"/>
    </location>
</feature>
<accession>L1LEX2</accession>
<dbReference type="EMBL" id="ACOU01000002">
    <property type="protein sequence ID" value="EKX73824.1"/>
    <property type="molecule type" value="Genomic_DNA"/>
</dbReference>
<keyword evidence="3" id="KW-1185">Reference proteome</keyword>
<reference evidence="2 3" key="1">
    <citation type="journal article" date="2012" name="BMC Genomics">
        <title>Comparative genomic analysis and phylogenetic position of Theileria equi.</title>
        <authorList>
            <person name="Kappmeyer L.S."/>
            <person name="Thiagarajan M."/>
            <person name="Herndon D.R."/>
            <person name="Ramsay J.D."/>
            <person name="Caler E."/>
            <person name="Djikeng A."/>
            <person name="Gillespie J.J."/>
            <person name="Lau A.O."/>
            <person name="Roalson E.H."/>
            <person name="Silva J.C."/>
            <person name="Silva M.G."/>
            <person name="Suarez C.E."/>
            <person name="Ueti M.W."/>
            <person name="Nene V.M."/>
            <person name="Mealey R.H."/>
            <person name="Knowles D.P."/>
            <person name="Brayton K.A."/>
        </authorList>
    </citation>
    <scope>NUCLEOTIDE SEQUENCE [LARGE SCALE GENOMIC DNA]</scope>
    <source>
        <strain evidence="2 3">WA</strain>
    </source>
</reference>
<dbReference type="AlphaFoldDB" id="L1LEX2"/>
<proteinExistence type="predicted"/>
<dbReference type="eggNOG" id="ENOG502RSZ3">
    <property type="taxonomic scope" value="Eukaryota"/>
</dbReference>
<sequence length="1068" mass="120450">MFSKDIDIKNKCPQGRSTGTCQDDQSIQADKGTLPDDATDYGYVTHSSLGKRIGMLTYGGRSLEIEDGKRTTFSTKYHNLEKVTTYYYTKGTDNKDEIKVPLVLRVRNKGGAYHLYFNIGGDNIKWKWIPLHNSLVIPAGDRTTQELTNTLVVQTCRLHILHKIDICKGDNGNKLYTCPACGKARLWSDAEKYGKPIDCYRKFCHTLLDDGNGRVTYPVTYGNDLISYQEYNGKIWKSLSVSKSDCSSVSVYYWIGDENLDNPLLMEVKRTGGGGSDWYENIGDYGGKHYRWIKLEPGEIASFSNYGKELEKKLDLLSCVFNGAVKIRLGLSSNCHNSPDPRHNNRISTHHDGTVNKHLSISAYIYKHNKIYENKPFSVAEILLKDHRQIFSDNTKFFKNIKRLIAYASSCDPSQPFLLCIETESNNEKYNWYQKTKLGNEWNEYSRLSNKPPDTVKDQLGQIFSDSVKTLGIKQCPPPKLPPSGLQINITEQPKDNTLNGIYEVGLGNDKTLILVAKDTSKLPHGLFRVIHGTTSDKDSFTLNKKLRNGEAIKTSTVSGKPIKNVKEVTVYFWNGNLNEPILIGITTEHGDPKTKYYSKGRDWIHSGNENNSLEYLLDWRNYQRNNAIPINLRNPEDPSQIYTDGKAPPCARITSSGSSLRILLPGTNYTVKGYTVKGGAKISRATFDKKDTDIILPTYLITGIRIYKWNEDPENIPLLVEFISDGNFTWFENLDKDSLNWMKVVKDEATKFYQNVSPLQGGYTNELTDKLYQVSCRVHRSVSIDISKGDRKLYCHERCKPRYRIKVEKSASSLFEGYIECEHASAIQGQKTFTVTSINKDGIEQTTGLKFPLRNVEKITVYFPVCDQNTPVMIYINHGVTDGNCDGASKWLVRERGNRNWTDVSDKIPEIKADNGDTIKEAIEDILEGVKSDLGLCQELESQLLRTDFTIASVQGASEVPGLISGDQESEDEDNSYLKNILQNISRGGFDIDDSQYLSLPTLISSTQPPLAQSRISAPSDRSHDRDSDITIPAIIASSVLVSSGSLTGFAYWVYQRFNGEPWVRQI</sequence>
<feature type="compositionally biased region" description="Polar residues" evidence="1">
    <location>
        <begin position="15"/>
        <end position="28"/>
    </location>
</feature>